<organism evidence="3 4">
    <name type="scientific">Streptomyces marianii</name>
    <dbReference type="NCBI Taxonomy" id="1817406"/>
    <lineage>
        <taxon>Bacteria</taxon>
        <taxon>Bacillati</taxon>
        <taxon>Actinomycetota</taxon>
        <taxon>Actinomycetes</taxon>
        <taxon>Kitasatosporales</taxon>
        <taxon>Streptomycetaceae</taxon>
        <taxon>Streptomyces</taxon>
    </lineage>
</organism>
<dbReference type="SMART" id="SM00507">
    <property type="entry name" value="HNHc"/>
    <property type="match status" value="1"/>
</dbReference>
<accession>A0A5R9E8X2</accession>
<protein>
    <submittedName>
        <fullName evidence="3">HNH endonuclease</fullName>
    </submittedName>
</protein>
<keyword evidence="3" id="KW-0540">Nuclease</keyword>
<evidence type="ECO:0000256" key="1">
    <source>
        <dbReference type="SAM" id="MobiDB-lite"/>
    </source>
</evidence>
<keyword evidence="3" id="KW-0378">Hydrolase</keyword>
<gene>
    <name evidence="3" type="ORF">FEF34_24095</name>
</gene>
<dbReference type="Proteomes" id="UP000305921">
    <property type="component" value="Unassembled WGS sequence"/>
</dbReference>
<dbReference type="AlphaFoldDB" id="A0A5R9E8X2"/>
<proteinExistence type="predicted"/>
<feature type="domain" description="HNH nuclease" evidence="2">
    <location>
        <begin position="147"/>
        <end position="203"/>
    </location>
</feature>
<dbReference type="CDD" id="cd00085">
    <property type="entry name" value="HNHc"/>
    <property type="match status" value="1"/>
</dbReference>
<dbReference type="GO" id="GO:0004519">
    <property type="term" value="F:endonuclease activity"/>
    <property type="evidence" value="ECO:0007669"/>
    <property type="project" value="UniProtKB-KW"/>
</dbReference>
<evidence type="ECO:0000313" key="3">
    <source>
        <dbReference type="EMBL" id="TLQ45667.1"/>
    </source>
</evidence>
<comment type="caution">
    <text evidence="3">The sequence shown here is derived from an EMBL/GenBank/DDBJ whole genome shotgun (WGS) entry which is preliminary data.</text>
</comment>
<dbReference type="OrthoDB" id="2085958at2"/>
<dbReference type="InterPro" id="IPR002711">
    <property type="entry name" value="HNH"/>
</dbReference>
<dbReference type="GO" id="GO:0008270">
    <property type="term" value="F:zinc ion binding"/>
    <property type="evidence" value="ECO:0007669"/>
    <property type="project" value="InterPro"/>
</dbReference>
<feature type="region of interest" description="Disordered" evidence="1">
    <location>
        <begin position="1"/>
        <end position="41"/>
    </location>
</feature>
<name>A0A5R9E8X2_9ACTN</name>
<reference evidence="3 4" key="1">
    <citation type="submission" date="2019-05" db="EMBL/GenBank/DDBJ databases">
        <title>Streptomyces marianii sp. nov., a novel marine actinomycete from southern coast of India.</title>
        <authorList>
            <person name="Iniyan A.M."/>
            <person name="Wink J."/>
            <person name="Ramprasad E."/>
            <person name="Ramana C.V."/>
            <person name="Bunk B."/>
            <person name="Sproer C."/>
            <person name="Joseph F.-J.R.S."/>
            <person name="Vincent S.G.P."/>
        </authorList>
    </citation>
    <scope>NUCLEOTIDE SEQUENCE [LARGE SCALE GENOMIC DNA]</scope>
    <source>
        <strain evidence="3 4">ICN19</strain>
    </source>
</reference>
<evidence type="ECO:0000259" key="2">
    <source>
        <dbReference type="SMART" id="SM00507"/>
    </source>
</evidence>
<sequence length="218" mass="23995">MAGLSAPPRDRPHRRQLAQQPRREPPVPLSQLPLDHGHLPWARQGSAPASVLVSRAVHPRAGRPTVAELVAAVAAAESLAAVLRGLGRPDNGGQRVLLKRWIAEAHLDTGHFLGQAHQRGKPGTTPPLRAEDVLVKHDGKRRRKAEHLRRALAETGRARECAACGIRAEWRGLPMTLEVDHINGDWGDDRARNLRLLCPNCHAVTRTWCRGGHRRSEA</sequence>
<keyword evidence="4" id="KW-1185">Reference proteome</keyword>
<dbReference type="Pfam" id="PF01844">
    <property type="entry name" value="HNH"/>
    <property type="match status" value="1"/>
</dbReference>
<dbReference type="GO" id="GO:0003676">
    <property type="term" value="F:nucleic acid binding"/>
    <property type="evidence" value="ECO:0007669"/>
    <property type="project" value="InterPro"/>
</dbReference>
<dbReference type="EMBL" id="VAWE01000001">
    <property type="protein sequence ID" value="TLQ45667.1"/>
    <property type="molecule type" value="Genomic_DNA"/>
</dbReference>
<evidence type="ECO:0000313" key="4">
    <source>
        <dbReference type="Proteomes" id="UP000305921"/>
    </source>
</evidence>
<keyword evidence="3" id="KW-0255">Endonuclease</keyword>
<dbReference type="InterPro" id="IPR003615">
    <property type="entry name" value="HNH_nuc"/>
</dbReference>